<dbReference type="EMBL" id="LJCO01000030">
    <property type="protein sequence ID" value="KPV44618.1"/>
    <property type="molecule type" value="Genomic_DNA"/>
</dbReference>
<sequence>MLIIGGGPAGLSAAYACQTLGMRHLLLEGTAELGGQLSWTHSTIHGFLFSDAQSPAAVRQQFVDAVVDKGCQFETSVKAKQIIVGDNRPITVVVRGEHEQRDITCRKLIVAAGAKARRLGVPGEDLPQVYGASFSVTKHSALFQGKVVAVIGGGDRALEGALYAANAGAQVMLIHRGAEFSARQEFRTALLRQPQVKVMLNTSVASISNSSRGMQQVTRNMMGTVKLRLVNHCEGQCSEEIVDAVVLRIGMAPDTTLLEGVAKMNADHTVVTNRFLQTTHSDIYAIGDIATPTFATSLAVAVSHGALAVRHIALTLGD</sequence>
<evidence type="ECO:0000256" key="1">
    <source>
        <dbReference type="ARBA" id="ARBA00001974"/>
    </source>
</evidence>
<evidence type="ECO:0000313" key="7">
    <source>
        <dbReference type="Proteomes" id="UP000050482"/>
    </source>
</evidence>
<dbReference type="InterPro" id="IPR036188">
    <property type="entry name" value="FAD/NAD-bd_sf"/>
</dbReference>
<reference evidence="6 7" key="1">
    <citation type="submission" date="2015-09" db="EMBL/GenBank/DDBJ databases">
        <title>Draft genome sequence of Alicyclobacillus ferrooxydans DSM 22381.</title>
        <authorList>
            <person name="Hemp J."/>
        </authorList>
    </citation>
    <scope>NUCLEOTIDE SEQUENCE [LARGE SCALE GENOMIC DNA]</scope>
    <source>
        <strain evidence="6 7">TC-34</strain>
    </source>
</reference>
<dbReference type="InterPro" id="IPR050097">
    <property type="entry name" value="Ferredoxin-NADP_redctase_2"/>
</dbReference>
<proteinExistence type="predicted"/>
<dbReference type="RefSeq" id="WP_054968340.1">
    <property type="nucleotide sequence ID" value="NZ_LJCO01000030.1"/>
</dbReference>
<evidence type="ECO:0000256" key="4">
    <source>
        <dbReference type="ARBA" id="ARBA00023002"/>
    </source>
</evidence>
<accession>A0A0P9CFP5</accession>
<comment type="caution">
    <text evidence="6">The sequence shown here is derived from an EMBL/GenBank/DDBJ whole genome shotgun (WGS) entry which is preliminary data.</text>
</comment>
<name>A0A0P9CFP5_9BACL</name>
<dbReference type="Gene3D" id="3.50.50.60">
    <property type="entry name" value="FAD/NAD(P)-binding domain"/>
    <property type="match status" value="2"/>
</dbReference>
<evidence type="ECO:0000313" key="6">
    <source>
        <dbReference type="EMBL" id="KPV44618.1"/>
    </source>
</evidence>
<dbReference type="PANTHER" id="PTHR48105">
    <property type="entry name" value="THIOREDOXIN REDUCTASE 1-RELATED-RELATED"/>
    <property type="match status" value="1"/>
</dbReference>
<evidence type="ECO:0000256" key="2">
    <source>
        <dbReference type="ARBA" id="ARBA00011738"/>
    </source>
</evidence>
<evidence type="ECO:0000259" key="5">
    <source>
        <dbReference type="Pfam" id="PF07992"/>
    </source>
</evidence>
<keyword evidence="7" id="KW-1185">Reference proteome</keyword>
<dbReference type="PATRIC" id="fig|471514.4.peg.4262"/>
<protein>
    <recommendedName>
        <fullName evidence="5">FAD/NAD(P)-binding domain-containing protein</fullName>
    </recommendedName>
</protein>
<keyword evidence="4" id="KW-0560">Oxidoreductase</keyword>
<feature type="domain" description="FAD/NAD(P)-binding" evidence="5">
    <location>
        <begin position="2"/>
        <end position="294"/>
    </location>
</feature>
<dbReference type="OrthoDB" id="9806179at2"/>
<evidence type="ECO:0000256" key="3">
    <source>
        <dbReference type="ARBA" id="ARBA00022630"/>
    </source>
</evidence>
<dbReference type="InterPro" id="IPR023753">
    <property type="entry name" value="FAD/NAD-binding_dom"/>
</dbReference>
<dbReference type="PRINTS" id="PR00368">
    <property type="entry name" value="FADPNR"/>
</dbReference>
<dbReference type="SUPFAM" id="SSF51905">
    <property type="entry name" value="FAD/NAD(P)-binding domain"/>
    <property type="match status" value="1"/>
</dbReference>
<dbReference type="Proteomes" id="UP000050482">
    <property type="component" value="Unassembled WGS sequence"/>
</dbReference>
<comment type="subunit">
    <text evidence="2">Homodimer.</text>
</comment>
<dbReference type="AlphaFoldDB" id="A0A0P9CFP5"/>
<organism evidence="6 7">
    <name type="scientific">Alicyclobacillus ferrooxydans</name>
    <dbReference type="NCBI Taxonomy" id="471514"/>
    <lineage>
        <taxon>Bacteria</taxon>
        <taxon>Bacillati</taxon>
        <taxon>Bacillota</taxon>
        <taxon>Bacilli</taxon>
        <taxon>Bacillales</taxon>
        <taxon>Alicyclobacillaceae</taxon>
        <taxon>Alicyclobacillus</taxon>
    </lineage>
</organism>
<dbReference type="STRING" id="471514.AN477_06420"/>
<gene>
    <name evidence="6" type="ORF">AN477_06420</name>
</gene>
<comment type="cofactor">
    <cofactor evidence="1">
        <name>FAD</name>
        <dbReference type="ChEBI" id="CHEBI:57692"/>
    </cofactor>
</comment>
<dbReference type="Pfam" id="PF07992">
    <property type="entry name" value="Pyr_redox_2"/>
    <property type="match status" value="1"/>
</dbReference>
<dbReference type="GO" id="GO:0016491">
    <property type="term" value="F:oxidoreductase activity"/>
    <property type="evidence" value="ECO:0007669"/>
    <property type="project" value="UniProtKB-KW"/>
</dbReference>
<keyword evidence="3" id="KW-0285">Flavoprotein</keyword>
<dbReference type="PRINTS" id="PR00469">
    <property type="entry name" value="PNDRDTASEII"/>
</dbReference>